<keyword evidence="3" id="KW-1185">Reference proteome</keyword>
<reference evidence="3" key="2">
    <citation type="submission" date="2015-01" db="EMBL/GenBank/DDBJ databases">
        <title>Evolutionary Origins and Diversification of the Mycorrhizal Mutualists.</title>
        <authorList>
            <consortium name="DOE Joint Genome Institute"/>
            <consortium name="Mycorrhizal Genomics Consortium"/>
            <person name="Kohler A."/>
            <person name="Kuo A."/>
            <person name="Nagy L.G."/>
            <person name="Floudas D."/>
            <person name="Copeland A."/>
            <person name="Barry K.W."/>
            <person name="Cichocki N."/>
            <person name="Veneault-Fourrey C."/>
            <person name="LaButti K."/>
            <person name="Lindquist E.A."/>
            <person name="Lipzen A."/>
            <person name="Lundell T."/>
            <person name="Morin E."/>
            <person name="Murat C."/>
            <person name="Riley R."/>
            <person name="Ohm R."/>
            <person name="Sun H."/>
            <person name="Tunlid A."/>
            <person name="Henrissat B."/>
            <person name="Grigoriev I.V."/>
            <person name="Hibbett D.S."/>
            <person name="Martin F."/>
        </authorList>
    </citation>
    <scope>NUCLEOTIDE SEQUENCE [LARGE SCALE GENOMIC DNA]</scope>
    <source>
        <strain evidence="3">MUT 4182</strain>
    </source>
</reference>
<proteinExistence type="predicted"/>
<name>A0A0C3LRI7_9AGAM</name>
<sequence length="151" mass="17042">MPTLWEKLASDSTKREEKRRVSRFGGNHVISCRPRRPNTPPHPFRPRITKQLLDCSAILRLDSSLSSASECRRLEVVVPGPASLRDNATGSTYDDGVSLHVRRAFQKPKCREDSVPSDVKSKLPRLLGVDADLGDPRKVELERRVVFELVE</sequence>
<feature type="region of interest" description="Disordered" evidence="1">
    <location>
        <begin position="1"/>
        <end position="45"/>
    </location>
</feature>
<evidence type="ECO:0000313" key="2">
    <source>
        <dbReference type="EMBL" id="KIO24017.1"/>
    </source>
</evidence>
<feature type="compositionally biased region" description="Basic and acidic residues" evidence="1">
    <location>
        <begin position="8"/>
        <end position="19"/>
    </location>
</feature>
<protein>
    <submittedName>
        <fullName evidence="2">Uncharacterized protein</fullName>
    </submittedName>
</protein>
<evidence type="ECO:0000256" key="1">
    <source>
        <dbReference type="SAM" id="MobiDB-lite"/>
    </source>
</evidence>
<evidence type="ECO:0000313" key="3">
    <source>
        <dbReference type="Proteomes" id="UP000054248"/>
    </source>
</evidence>
<organism evidence="2 3">
    <name type="scientific">Tulasnella calospora MUT 4182</name>
    <dbReference type="NCBI Taxonomy" id="1051891"/>
    <lineage>
        <taxon>Eukaryota</taxon>
        <taxon>Fungi</taxon>
        <taxon>Dikarya</taxon>
        <taxon>Basidiomycota</taxon>
        <taxon>Agaricomycotina</taxon>
        <taxon>Agaricomycetes</taxon>
        <taxon>Cantharellales</taxon>
        <taxon>Tulasnellaceae</taxon>
        <taxon>Tulasnella</taxon>
    </lineage>
</organism>
<dbReference type="EMBL" id="KN823070">
    <property type="protein sequence ID" value="KIO24017.1"/>
    <property type="molecule type" value="Genomic_DNA"/>
</dbReference>
<reference evidence="2 3" key="1">
    <citation type="submission" date="2014-04" db="EMBL/GenBank/DDBJ databases">
        <authorList>
            <consortium name="DOE Joint Genome Institute"/>
            <person name="Kuo A."/>
            <person name="Girlanda M."/>
            <person name="Perotto S."/>
            <person name="Kohler A."/>
            <person name="Nagy L.G."/>
            <person name="Floudas D."/>
            <person name="Copeland A."/>
            <person name="Barry K.W."/>
            <person name="Cichocki N."/>
            <person name="Veneault-Fourrey C."/>
            <person name="LaButti K."/>
            <person name="Lindquist E.A."/>
            <person name="Lipzen A."/>
            <person name="Lundell T."/>
            <person name="Morin E."/>
            <person name="Murat C."/>
            <person name="Sun H."/>
            <person name="Tunlid A."/>
            <person name="Henrissat B."/>
            <person name="Grigoriev I.V."/>
            <person name="Hibbett D.S."/>
            <person name="Martin F."/>
            <person name="Nordberg H.P."/>
            <person name="Cantor M.N."/>
            <person name="Hua S.X."/>
        </authorList>
    </citation>
    <scope>NUCLEOTIDE SEQUENCE [LARGE SCALE GENOMIC DNA]</scope>
    <source>
        <strain evidence="2 3">MUT 4182</strain>
    </source>
</reference>
<accession>A0A0C3LRI7</accession>
<gene>
    <name evidence="2" type="ORF">M407DRAFT_9144</name>
</gene>
<dbReference type="HOGENOM" id="CLU_1732825_0_0_1"/>
<dbReference type="Proteomes" id="UP000054248">
    <property type="component" value="Unassembled WGS sequence"/>
</dbReference>
<dbReference type="AlphaFoldDB" id="A0A0C3LRI7"/>